<evidence type="ECO:0000256" key="7">
    <source>
        <dbReference type="RuleBase" id="RU003788"/>
    </source>
</evidence>
<accession>A0A1C6Z5M1</accession>
<dbReference type="RefSeq" id="WP_072310094.1">
    <property type="nucleotide sequence ID" value="NZ_FMIQ01000072.1"/>
</dbReference>
<dbReference type="OrthoDB" id="8141296at2"/>
<protein>
    <recommendedName>
        <fullName evidence="7">Lysozyme</fullName>
        <ecNumber evidence="7">3.2.1.17</ecNumber>
    </recommendedName>
</protein>
<name>A0A1C6Z5M1_HAFAL</name>
<dbReference type="InterPro" id="IPR034690">
    <property type="entry name" value="Endolysin_T4_type"/>
</dbReference>
<dbReference type="PANTHER" id="PTHR38107:SF3">
    <property type="entry name" value="LYSOZYME RRRD-RELATED"/>
    <property type="match status" value="1"/>
</dbReference>
<dbReference type="InterPro" id="IPR033907">
    <property type="entry name" value="Endolysin_autolysin"/>
</dbReference>
<dbReference type="HAMAP" id="MF_04110">
    <property type="entry name" value="ENDOLYSIN_T4"/>
    <property type="match status" value="1"/>
</dbReference>
<dbReference type="AlphaFoldDB" id="A0A1C6Z5M1"/>
<dbReference type="InterPro" id="IPR051018">
    <property type="entry name" value="Bacteriophage_GH24"/>
</dbReference>
<gene>
    <name evidence="8" type="ORF">BN1044_03919</name>
</gene>
<evidence type="ECO:0000256" key="2">
    <source>
        <dbReference type="ARBA" id="ARBA00022529"/>
    </source>
</evidence>
<reference evidence="8 9" key="1">
    <citation type="submission" date="2016-09" db="EMBL/GenBank/DDBJ databases">
        <authorList>
            <person name="Capua I."/>
            <person name="De Benedictis P."/>
            <person name="Joannis T."/>
            <person name="Lombin L.H."/>
            <person name="Cattoli G."/>
        </authorList>
    </citation>
    <scope>NUCLEOTIDE SEQUENCE [LARGE SCALE GENOMIC DNA]</scope>
    <source>
        <strain evidence="8 9">GB001</strain>
    </source>
</reference>
<sequence length="146" mass="16048">MQISENGINLIKQYEGCRLTAYQDCIGVWTIGYGWTQPIGGKSIAKGMVISQQKADALLMQGIEQSENCVNNVVHHSINQHQFDALVDFAYNLGVNALKGSTLLKKINVGDYIGAANEFQKWNKASGKELAGLTRRRGAEKSLFLS</sequence>
<dbReference type="Gene3D" id="1.10.530.40">
    <property type="match status" value="1"/>
</dbReference>
<evidence type="ECO:0000256" key="5">
    <source>
        <dbReference type="ARBA" id="ARBA00023200"/>
    </source>
</evidence>
<dbReference type="CDD" id="cd00737">
    <property type="entry name" value="lyz_endolysin_autolysin"/>
    <property type="match status" value="1"/>
</dbReference>
<proteinExistence type="inferred from homology"/>
<dbReference type="InterPro" id="IPR002196">
    <property type="entry name" value="Glyco_hydro_24"/>
</dbReference>
<dbReference type="GO" id="GO:0031640">
    <property type="term" value="P:killing of cells of another organism"/>
    <property type="evidence" value="ECO:0007669"/>
    <property type="project" value="UniProtKB-KW"/>
</dbReference>
<keyword evidence="5" id="KW-1035">Host cytoplasm</keyword>
<dbReference type="GO" id="GO:0009253">
    <property type="term" value="P:peptidoglycan catabolic process"/>
    <property type="evidence" value="ECO:0007669"/>
    <property type="project" value="InterPro"/>
</dbReference>
<dbReference type="InterPro" id="IPR023347">
    <property type="entry name" value="Lysozyme_dom_sf"/>
</dbReference>
<keyword evidence="3 7" id="KW-0081">Bacteriolytic enzyme</keyword>
<comment type="catalytic activity">
    <reaction evidence="1 7">
        <text>Hydrolysis of (1-&gt;4)-beta-linkages between N-acetylmuramic acid and N-acetyl-D-glucosamine residues in a peptidoglycan and between N-acetyl-D-glucosamine residues in chitodextrins.</text>
        <dbReference type="EC" id="3.2.1.17"/>
    </reaction>
</comment>
<dbReference type="GO" id="GO:0003796">
    <property type="term" value="F:lysozyme activity"/>
    <property type="evidence" value="ECO:0007669"/>
    <property type="project" value="UniProtKB-EC"/>
</dbReference>
<evidence type="ECO:0000256" key="1">
    <source>
        <dbReference type="ARBA" id="ARBA00000632"/>
    </source>
</evidence>
<evidence type="ECO:0000256" key="4">
    <source>
        <dbReference type="ARBA" id="ARBA00022801"/>
    </source>
</evidence>
<dbReference type="InterPro" id="IPR023346">
    <property type="entry name" value="Lysozyme-like_dom_sf"/>
</dbReference>
<dbReference type="GO" id="GO:0016998">
    <property type="term" value="P:cell wall macromolecule catabolic process"/>
    <property type="evidence" value="ECO:0007669"/>
    <property type="project" value="InterPro"/>
</dbReference>
<comment type="similarity">
    <text evidence="7">Belongs to the glycosyl hydrolase 24 family.</text>
</comment>
<dbReference type="EMBL" id="FMIQ01000072">
    <property type="protein sequence ID" value="SCM54416.1"/>
    <property type="molecule type" value="Genomic_DNA"/>
</dbReference>
<dbReference type="Pfam" id="PF00959">
    <property type="entry name" value="Phage_lysozyme"/>
    <property type="match status" value="1"/>
</dbReference>
<dbReference type="PANTHER" id="PTHR38107">
    <property type="match status" value="1"/>
</dbReference>
<dbReference type="EC" id="3.2.1.17" evidence="7"/>
<keyword evidence="4 7" id="KW-0378">Hydrolase</keyword>
<keyword evidence="6 7" id="KW-0326">Glycosidase</keyword>
<evidence type="ECO:0000313" key="8">
    <source>
        <dbReference type="EMBL" id="SCM54416.1"/>
    </source>
</evidence>
<dbReference type="Proteomes" id="UP000094844">
    <property type="component" value="Unassembled WGS sequence"/>
</dbReference>
<dbReference type="GO" id="GO:0042742">
    <property type="term" value="P:defense response to bacterium"/>
    <property type="evidence" value="ECO:0007669"/>
    <property type="project" value="UniProtKB-KW"/>
</dbReference>
<organism evidence="8 9">
    <name type="scientific">Hafnia alvei</name>
    <dbReference type="NCBI Taxonomy" id="569"/>
    <lineage>
        <taxon>Bacteria</taxon>
        <taxon>Pseudomonadati</taxon>
        <taxon>Pseudomonadota</taxon>
        <taxon>Gammaproteobacteria</taxon>
        <taxon>Enterobacterales</taxon>
        <taxon>Hafniaceae</taxon>
        <taxon>Hafnia</taxon>
    </lineage>
</organism>
<evidence type="ECO:0000256" key="3">
    <source>
        <dbReference type="ARBA" id="ARBA00022638"/>
    </source>
</evidence>
<evidence type="ECO:0000256" key="6">
    <source>
        <dbReference type="ARBA" id="ARBA00023295"/>
    </source>
</evidence>
<evidence type="ECO:0000313" key="9">
    <source>
        <dbReference type="Proteomes" id="UP000094844"/>
    </source>
</evidence>
<dbReference type="SUPFAM" id="SSF53955">
    <property type="entry name" value="Lysozyme-like"/>
    <property type="match status" value="1"/>
</dbReference>
<keyword evidence="2 7" id="KW-0929">Antimicrobial</keyword>